<keyword evidence="2" id="KW-1185">Reference proteome</keyword>
<dbReference type="EMBL" id="JABBVZ010000130">
    <property type="protein sequence ID" value="NMP24637.1"/>
    <property type="molecule type" value="Genomic_DNA"/>
</dbReference>
<gene>
    <name evidence="1" type="ORF">HIJ39_20185</name>
</gene>
<organism evidence="1 2">
    <name type="scientific">Sulfobacillus harzensis</name>
    <dbReference type="NCBI Taxonomy" id="2729629"/>
    <lineage>
        <taxon>Bacteria</taxon>
        <taxon>Bacillati</taxon>
        <taxon>Bacillota</taxon>
        <taxon>Clostridia</taxon>
        <taxon>Eubacteriales</taxon>
        <taxon>Clostridiales Family XVII. Incertae Sedis</taxon>
        <taxon>Sulfobacillus</taxon>
    </lineage>
</organism>
<name>A0A7Y0L7X9_9FIRM</name>
<proteinExistence type="predicted"/>
<evidence type="ECO:0000313" key="1">
    <source>
        <dbReference type="EMBL" id="NMP24637.1"/>
    </source>
</evidence>
<dbReference type="RefSeq" id="WP_169102847.1">
    <property type="nucleotide sequence ID" value="NZ_JABBVZ010000130.1"/>
</dbReference>
<evidence type="ECO:0000313" key="2">
    <source>
        <dbReference type="Proteomes" id="UP000533476"/>
    </source>
</evidence>
<accession>A0A7Y0L7X9</accession>
<reference evidence="1 2" key="1">
    <citation type="submission" date="2020-04" db="EMBL/GenBank/DDBJ databases">
        <authorList>
            <person name="Zhang R."/>
            <person name="Schippers A."/>
        </authorList>
    </citation>
    <scope>NUCLEOTIDE SEQUENCE [LARGE SCALE GENOMIC DNA]</scope>
    <source>
        <strain evidence="1 2">DSM 109850</strain>
    </source>
</reference>
<comment type="caution">
    <text evidence="1">The sequence shown here is derived from an EMBL/GenBank/DDBJ whole genome shotgun (WGS) entry which is preliminary data.</text>
</comment>
<sequence length="148" mass="16516">MDHKLLHVTGRFMGHGINHAAERFVGTMTLMPVLGNCGTVLTFTAMGDSDMIFHDERTLIGLDAQGRLSMVSTSNNTGALLHYALQDAEGGRLVFRLGDLDDEHSFRETRELVLHEDGDVTYRFSWGQPGGPFRERSVVRMADSRNHL</sequence>
<dbReference type="Proteomes" id="UP000533476">
    <property type="component" value="Unassembled WGS sequence"/>
</dbReference>
<dbReference type="AlphaFoldDB" id="A0A7Y0L7X9"/>
<protein>
    <submittedName>
        <fullName evidence="1">Uncharacterized protein</fullName>
    </submittedName>
</protein>